<feature type="region of interest" description="Disordered" evidence="2">
    <location>
        <begin position="665"/>
        <end position="695"/>
    </location>
</feature>
<feature type="region of interest" description="Disordered" evidence="2">
    <location>
        <begin position="49"/>
        <end position="174"/>
    </location>
</feature>
<name>A0ABR2YS96_9CHLO</name>
<dbReference type="PROSITE" id="PS51258">
    <property type="entry name" value="MHD1"/>
    <property type="match status" value="1"/>
</dbReference>
<keyword evidence="5" id="KW-1185">Reference proteome</keyword>
<dbReference type="Proteomes" id="UP001491310">
    <property type="component" value="Unassembled WGS sequence"/>
</dbReference>
<evidence type="ECO:0000256" key="2">
    <source>
        <dbReference type="SAM" id="MobiDB-lite"/>
    </source>
</evidence>
<protein>
    <recommendedName>
        <fullName evidence="3">MHD1 domain-containing protein</fullName>
    </recommendedName>
</protein>
<dbReference type="Gene3D" id="1.10.357.50">
    <property type="match status" value="1"/>
</dbReference>
<evidence type="ECO:0000313" key="5">
    <source>
        <dbReference type="Proteomes" id="UP001491310"/>
    </source>
</evidence>
<gene>
    <name evidence="4" type="ORF">WJX75_002539</name>
</gene>
<accession>A0ABR2YS96</accession>
<evidence type="ECO:0000256" key="1">
    <source>
        <dbReference type="ARBA" id="ARBA00022483"/>
    </source>
</evidence>
<organism evidence="4 5">
    <name type="scientific">Coccomyxa subellipsoidea</name>
    <dbReference type="NCBI Taxonomy" id="248742"/>
    <lineage>
        <taxon>Eukaryota</taxon>
        <taxon>Viridiplantae</taxon>
        <taxon>Chlorophyta</taxon>
        <taxon>core chlorophytes</taxon>
        <taxon>Trebouxiophyceae</taxon>
        <taxon>Trebouxiophyceae incertae sedis</taxon>
        <taxon>Coccomyxaceae</taxon>
        <taxon>Coccomyxa</taxon>
    </lineage>
</organism>
<dbReference type="InterPro" id="IPR014770">
    <property type="entry name" value="Munc13_1"/>
</dbReference>
<reference evidence="4 5" key="1">
    <citation type="journal article" date="2024" name="Nat. Commun.">
        <title>Phylogenomics reveals the evolutionary origins of lichenization in chlorophyte algae.</title>
        <authorList>
            <person name="Puginier C."/>
            <person name="Libourel C."/>
            <person name="Otte J."/>
            <person name="Skaloud P."/>
            <person name="Haon M."/>
            <person name="Grisel S."/>
            <person name="Petersen M."/>
            <person name="Berrin J.G."/>
            <person name="Delaux P.M."/>
            <person name="Dal Grande F."/>
            <person name="Keller J."/>
        </authorList>
    </citation>
    <scope>NUCLEOTIDE SEQUENCE [LARGE SCALE GENOMIC DNA]</scope>
    <source>
        <strain evidence="4 5">SAG 216-7</strain>
    </source>
</reference>
<sequence>MALRLPQSVLARCVEDAYQAREGPALQHAAHFRAFGYKVLKKALCLKDDPRTPQDMQETSEEESVSSAVDSEALADTAASDRRAQSPAKQRRMPALWRTVQQLRKGGSAGGSTNPANHQSSRRSSVVSPQKASAAVASPDRNGFLSPRAQDSLPEEEASCSAGPERPSASGRGSPEKALDVLLLAAPNKGEVQPWVWLLGAVAQRCCIVSMHAGVSYLARVAKYIACEEEWLRLLVQELTPVMEHLHDQELPLNMMHALERVADRALQVGEAAVCSYRSHRSSQAQNAAILYQAVRLITLLTSCGTKDGDGMGEMFEVHLNSAAVLRFHSLLASVGAPKVTPTSPTMAQLAEGSPVDGLVAVVEQLVQDVAEDAEVYQQAFPDSSPVSLPAISARVYCQQLRPALEAVLEQGPPANRALFDLLEAVHQLERHALRWCPSVLGSEGAFVDEEGTPLFLPHVELWLKAMRSKLLQWSGRLLAQETWTSVSEGGVRCSKALVDMYTALCSVAEENAAVAGAHIAYAALLEKALSKIALQHVVSLEKLCQEQLAPVQQAVTAQLLRLRMGGTSPQPKLWRPSRRLCAVLNDLREVRCKQSDLTAAVRGCLPEAWWGTDAGGGYLLGSRLQLCQVEIERRFAFVLHHTVKRLMESVAPILARCLEEGAVPPPSQPPLPKASPAVAAPRSAEVTPAAERASEPLTEALSQHLQFLAPALDPRVLRRAARELWNSCAGCLHDRLLDGGNGSDGGGGQCNSLGRVGPRLLHADAMLNRLTEWFTGAAGVELTEADEPEKARKLRKMLGLFLQVDGSCALDSVDG</sequence>
<evidence type="ECO:0000313" key="4">
    <source>
        <dbReference type="EMBL" id="KAK9909456.1"/>
    </source>
</evidence>
<comment type="caution">
    <text evidence="4">The sequence shown here is derived from an EMBL/GenBank/DDBJ whole genome shotgun (WGS) entry which is preliminary data.</text>
</comment>
<keyword evidence="1" id="KW-0268">Exocytosis</keyword>
<evidence type="ECO:0000259" key="3">
    <source>
        <dbReference type="PROSITE" id="PS51258"/>
    </source>
</evidence>
<dbReference type="InterPro" id="IPR052095">
    <property type="entry name" value="UNC-13_domain"/>
</dbReference>
<feature type="domain" description="MHD1" evidence="3">
    <location>
        <begin position="420"/>
        <end position="545"/>
    </location>
</feature>
<dbReference type="PANTHER" id="PTHR45999">
    <property type="entry name" value="UNC-13-4A, ISOFORM B"/>
    <property type="match status" value="1"/>
</dbReference>
<feature type="compositionally biased region" description="Pro residues" evidence="2">
    <location>
        <begin position="665"/>
        <end position="674"/>
    </location>
</feature>
<proteinExistence type="predicted"/>
<dbReference type="PANTHER" id="PTHR45999:SF4">
    <property type="entry name" value="UNC-13-4A, ISOFORM B"/>
    <property type="match status" value="1"/>
</dbReference>
<dbReference type="EMBL" id="JALJOT010000006">
    <property type="protein sequence ID" value="KAK9909456.1"/>
    <property type="molecule type" value="Genomic_DNA"/>
</dbReference>